<protein>
    <submittedName>
        <fullName evidence="4">Putative acetyltransferase</fullName>
        <ecNumber evidence="4">2.3.1.-</ecNumber>
    </submittedName>
</protein>
<dbReference type="EC" id="2.3.1.-" evidence="4"/>
<dbReference type="InterPro" id="IPR016181">
    <property type="entry name" value="Acyl_CoA_acyltransferase"/>
</dbReference>
<dbReference type="PANTHER" id="PTHR43877:SF5">
    <property type="entry name" value="BLL8307 PROTEIN"/>
    <property type="match status" value="1"/>
</dbReference>
<sequence>MHIDVIPSPTPAFKALVDTHVTFCDGTAPAESCHRLPISALFAPDITVWGAFDGDELVGMGALKQLSPTAGEIKSMHTLAVARGKGTARAILNTILDAGARRGMTTFWLETGVHPDFAAARALYSAQGFSECGPFGTYVSDPHSTFMTKTLEATT</sequence>
<gene>
    <name evidence="4" type="ORF">GGQ68_001175</name>
</gene>
<dbReference type="InterPro" id="IPR050832">
    <property type="entry name" value="Bact_Acetyltransf"/>
</dbReference>
<dbReference type="RefSeq" id="WP_183963847.1">
    <property type="nucleotide sequence ID" value="NZ_BAABBZ010000014.1"/>
</dbReference>
<organism evidence="4 5">
    <name type="scientific">Sagittula marina</name>
    <dbReference type="NCBI Taxonomy" id="943940"/>
    <lineage>
        <taxon>Bacteria</taxon>
        <taxon>Pseudomonadati</taxon>
        <taxon>Pseudomonadota</taxon>
        <taxon>Alphaproteobacteria</taxon>
        <taxon>Rhodobacterales</taxon>
        <taxon>Roseobacteraceae</taxon>
        <taxon>Sagittula</taxon>
    </lineage>
</organism>
<dbReference type="EMBL" id="JACIEJ010000002">
    <property type="protein sequence ID" value="MBB3984859.1"/>
    <property type="molecule type" value="Genomic_DNA"/>
</dbReference>
<evidence type="ECO:0000313" key="5">
    <source>
        <dbReference type="Proteomes" id="UP000541426"/>
    </source>
</evidence>
<dbReference type="PROSITE" id="PS51186">
    <property type="entry name" value="GNAT"/>
    <property type="match status" value="1"/>
</dbReference>
<dbReference type="InterPro" id="IPR000182">
    <property type="entry name" value="GNAT_dom"/>
</dbReference>
<accession>A0A7W6GT64</accession>
<proteinExistence type="predicted"/>
<dbReference type="Proteomes" id="UP000541426">
    <property type="component" value="Unassembled WGS sequence"/>
</dbReference>
<comment type="caution">
    <text evidence="4">The sequence shown here is derived from an EMBL/GenBank/DDBJ whole genome shotgun (WGS) entry which is preliminary data.</text>
</comment>
<dbReference type="PANTHER" id="PTHR43877">
    <property type="entry name" value="AMINOALKYLPHOSPHONATE N-ACETYLTRANSFERASE-RELATED-RELATED"/>
    <property type="match status" value="1"/>
</dbReference>
<name>A0A7W6GT64_9RHOB</name>
<dbReference type="GO" id="GO:0016747">
    <property type="term" value="F:acyltransferase activity, transferring groups other than amino-acyl groups"/>
    <property type="evidence" value="ECO:0007669"/>
    <property type="project" value="InterPro"/>
</dbReference>
<keyword evidence="2 4" id="KW-0012">Acyltransferase</keyword>
<dbReference type="Gene3D" id="3.40.630.30">
    <property type="match status" value="1"/>
</dbReference>
<evidence type="ECO:0000313" key="4">
    <source>
        <dbReference type="EMBL" id="MBB3984859.1"/>
    </source>
</evidence>
<feature type="domain" description="N-acetyltransferase" evidence="3">
    <location>
        <begin position="3"/>
        <end position="152"/>
    </location>
</feature>
<keyword evidence="5" id="KW-1185">Reference proteome</keyword>
<evidence type="ECO:0000256" key="1">
    <source>
        <dbReference type="ARBA" id="ARBA00022679"/>
    </source>
</evidence>
<dbReference type="Pfam" id="PF00583">
    <property type="entry name" value="Acetyltransf_1"/>
    <property type="match status" value="1"/>
</dbReference>
<reference evidence="4 5" key="1">
    <citation type="submission" date="2020-08" db="EMBL/GenBank/DDBJ databases">
        <title>Genomic Encyclopedia of Type Strains, Phase IV (KMG-IV): sequencing the most valuable type-strain genomes for metagenomic binning, comparative biology and taxonomic classification.</title>
        <authorList>
            <person name="Goeker M."/>
        </authorList>
    </citation>
    <scope>NUCLEOTIDE SEQUENCE [LARGE SCALE GENOMIC DNA]</scope>
    <source>
        <strain evidence="4 5">DSM 102235</strain>
    </source>
</reference>
<keyword evidence="1 4" id="KW-0808">Transferase</keyword>
<evidence type="ECO:0000256" key="2">
    <source>
        <dbReference type="ARBA" id="ARBA00023315"/>
    </source>
</evidence>
<evidence type="ECO:0000259" key="3">
    <source>
        <dbReference type="PROSITE" id="PS51186"/>
    </source>
</evidence>
<dbReference type="AlphaFoldDB" id="A0A7W6GT64"/>
<dbReference type="SUPFAM" id="SSF55729">
    <property type="entry name" value="Acyl-CoA N-acyltransferases (Nat)"/>
    <property type="match status" value="1"/>
</dbReference>